<dbReference type="SUPFAM" id="SSF49899">
    <property type="entry name" value="Concanavalin A-like lectins/glucanases"/>
    <property type="match status" value="1"/>
</dbReference>
<dbReference type="Pfam" id="PF13385">
    <property type="entry name" value="Laminin_G_3"/>
    <property type="match status" value="1"/>
</dbReference>
<dbReference type="RefSeq" id="WP_270023514.1">
    <property type="nucleotide sequence ID" value="NZ_JAPDDP010000004.1"/>
</dbReference>
<protein>
    <submittedName>
        <fullName evidence="4">PQQ-dependent sugar dehydrogenase</fullName>
    </submittedName>
</protein>
<dbReference type="InterPro" id="IPR000601">
    <property type="entry name" value="PKD_dom"/>
</dbReference>
<dbReference type="PROSITE" id="PS50093">
    <property type="entry name" value="PKD"/>
    <property type="match status" value="1"/>
</dbReference>
<dbReference type="CDD" id="cd00146">
    <property type="entry name" value="PKD"/>
    <property type="match status" value="1"/>
</dbReference>
<feature type="domain" description="PKD" evidence="3">
    <location>
        <begin position="448"/>
        <end position="532"/>
    </location>
</feature>
<sequence>MVAVLVLLAGAASASAVVLPKGFTETTVWSGLRAPVVTRFADDGRVFVAGKGGSVDVFDSLEDTSPTRFVDLSEQVHDYWDRGLLGMTLDPHFTTGRPYVYVLYAYDKEPGNPLQPRWGDTCPSPPGPTEDGCVISGRLSRLAPDGTETVLIEGWCQQFPSHSVGGLEFGPDGQLYVSAGDGASFNWGDYGQNGNPCGDPVDPLDPTSAKGGSLRSQSFSRPAGEPVVLNGAILRVDPDTGAASAGNPAIADADENRRRIIAYGFRNPFRFTFRPGTRELWIGDVGADFIEEINRLQDVANVPNYGWPCYEGTELHWAFGTMGNQTCDALYAHNGTSDAYFSYRHGVPVVPGDPCPAAQGSISGLAFYTGDAFPAKFKQALFFSDHSRQCVWVAYAGAGGLPDMSTLETFASDVAIPVSLTEGPDGALYYADLLTGAIRRIEWRGNRPTAHVTATPSEGLAPLDVAFDGTGSTAPEGRELSYAWDLDGDGEYDDSTAAKPTFTYTSPGTVVARLRVTEVGGQSHTAAQTITIGALPTVAITAPDRFTVGETLDFSGSAQDSTGASLPASALTWSLAIRHCARTDATLCHTHPVENWVGKAGASVVAPDHEYPSHLQLSLTAVDGAGLLATKVVRIDPRTVDLTLASDPPGLELTLGNELAVAPFTRTVMARSQNSVAAKASQTLGGVPYTFAGWSGGVTPGGSVTAPASGTATYTARFTPPPTPTPTATATPTATPPPEDPPRVIPFLPPDLGGLPAAPKLLGAWGFNTGTKQRVAGRHGKALRLDGRNRFAVSPKPLDAFTVETWVYATRAGTVAQRGSAFRLPTTLRKRWTHLALTYDGTALRTYRDGKLIATKRGALPRSTSPLRFGAFVGRLDDVRLYDGALDAPQLARDMRAAVR</sequence>
<feature type="region of interest" description="Disordered" evidence="1">
    <location>
        <begin position="191"/>
        <end position="223"/>
    </location>
</feature>
<dbReference type="EMBL" id="JAPDDP010000004">
    <property type="protein sequence ID" value="MDA0179247.1"/>
    <property type="molecule type" value="Genomic_DNA"/>
</dbReference>
<feature type="signal peptide" evidence="2">
    <location>
        <begin position="1"/>
        <end position="16"/>
    </location>
</feature>
<dbReference type="SUPFAM" id="SSF49299">
    <property type="entry name" value="PKD domain"/>
    <property type="match status" value="1"/>
</dbReference>
<dbReference type="InterPro" id="IPR013783">
    <property type="entry name" value="Ig-like_fold"/>
</dbReference>
<keyword evidence="2" id="KW-0732">Signal</keyword>
<dbReference type="Gene3D" id="2.60.120.200">
    <property type="match status" value="1"/>
</dbReference>
<dbReference type="PANTHER" id="PTHR19328">
    <property type="entry name" value="HEDGEHOG-INTERACTING PROTEIN"/>
    <property type="match status" value="1"/>
</dbReference>
<name>A0A9X3NAQ7_9ACTN</name>
<feature type="region of interest" description="Disordered" evidence="1">
    <location>
        <begin position="717"/>
        <end position="739"/>
    </location>
</feature>
<dbReference type="InterPro" id="IPR011042">
    <property type="entry name" value="6-blade_b-propeller_TolB-like"/>
</dbReference>
<dbReference type="AlphaFoldDB" id="A0A9X3NAQ7"/>
<dbReference type="Proteomes" id="UP001147653">
    <property type="component" value="Unassembled WGS sequence"/>
</dbReference>
<dbReference type="InterPro" id="IPR012938">
    <property type="entry name" value="Glc/Sorbosone_DH"/>
</dbReference>
<dbReference type="SUPFAM" id="SSF50952">
    <property type="entry name" value="Soluble quinoprotein glucose dehydrogenase"/>
    <property type="match status" value="1"/>
</dbReference>
<evidence type="ECO:0000313" key="5">
    <source>
        <dbReference type="Proteomes" id="UP001147653"/>
    </source>
</evidence>
<evidence type="ECO:0000256" key="2">
    <source>
        <dbReference type="SAM" id="SignalP"/>
    </source>
</evidence>
<dbReference type="Gene3D" id="2.60.40.10">
    <property type="entry name" value="Immunoglobulins"/>
    <property type="match status" value="1"/>
</dbReference>
<organism evidence="4 5">
    <name type="scientific">Solirubrobacter phytolaccae</name>
    <dbReference type="NCBI Taxonomy" id="1404360"/>
    <lineage>
        <taxon>Bacteria</taxon>
        <taxon>Bacillati</taxon>
        <taxon>Actinomycetota</taxon>
        <taxon>Thermoleophilia</taxon>
        <taxon>Solirubrobacterales</taxon>
        <taxon>Solirubrobacteraceae</taxon>
        <taxon>Solirubrobacter</taxon>
    </lineage>
</organism>
<dbReference type="Pfam" id="PF07995">
    <property type="entry name" value="GSDH"/>
    <property type="match status" value="2"/>
</dbReference>
<dbReference type="InterPro" id="IPR035986">
    <property type="entry name" value="PKD_dom_sf"/>
</dbReference>
<accession>A0A9X3NAQ7</accession>
<dbReference type="GO" id="GO:0005975">
    <property type="term" value="P:carbohydrate metabolic process"/>
    <property type="evidence" value="ECO:0007669"/>
    <property type="project" value="UniProtKB-ARBA"/>
</dbReference>
<comment type="caution">
    <text evidence="4">The sequence shown here is derived from an EMBL/GenBank/DDBJ whole genome shotgun (WGS) entry which is preliminary data.</text>
</comment>
<dbReference type="InterPro" id="IPR022409">
    <property type="entry name" value="PKD/Chitinase_dom"/>
</dbReference>
<dbReference type="Pfam" id="PF18911">
    <property type="entry name" value="PKD_4"/>
    <property type="match status" value="1"/>
</dbReference>
<dbReference type="PANTHER" id="PTHR19328:SF13">
    <property type="entry name" value="HIPL1 PROTEIN"/>
    <property type="match status" value="1"/>
</dbReference>
<evidence type="ECO:0000259" key="3">
    <source>
        <dbReference type="PROSITE" id="PS50093"/>
    </source>
</evidence>
<reference evidence="4" key="1">
    <citation type="submission" date="2022-10" db="EMBL/GenBank/DDBJ databases">
        <title>The WGS of Solirubrobacter phytolaccae KCTC 29190.</title>
        <authorList>
            <person name="Jiang Z."/>
        </authorList>
    </citation>
    <scope>NUCLEOTIDE SEQUENCE</scope>
    <source>
        <strain evidence="4">KCTC 29190</strain>
    </source>
</reference>
<dbReference type="SMART" id="SM00089">
    <property type="entry name" value="PKD"/>
    <property type="match status" value="1"/>
</dbReference>
<proteinExistence type="predicted"/>
<dbReference type="Gene3D" id="2.120.10.30">
    <property type="entry name" value="TolB, C-terminal domain"/>
    <property type="match status" value="1"/>
</dbReference>
<keyword evidence="5" id="KW-1185">Reference proteome</keyword>
<dbReference type="InterPro" id="IPR011041">
    <property type="entry name" value="Quinoprot_gluc/sorb_DH_b-prop"/>
</dbReference>
<feature type="chain" id="PRO_5040829117" evidence="2">
    <location>
        <begin position="17"/>
        <end position="900"/>
    </location>
</feature>
<evidence type="ECO:0000313" key="4">
    <source>
        <dbReference type="EMBL" id="MDA0179247.1"/>
    </source>
</evidence>
<dbReference type="InterPro" id="IPR013320">
    <property type="entry name" value="ConA-like_dom_sf"/>
</dbReference>
<gene>
    <name evidence="4" type="ORF">OJ997_02975</name>
</gene>
<evidence type="ECO:0000256" key="1">
    <source>
        <dbReference type="SAM" id="MobiDB-lite"/>
    </source>
</evidence>